<keyword evidence="2" id="KW-1185">Reference proteome</keyword>
<dbReference type="KEGG" id="sphc:CVN68_01245"/>
<sequence length="490" mass="53670">MKTKDEIAGLVRRLGIGPEDFACFTRDDAVNALGRPDAENAPVLLTTQQMIISRTNDRSFTAARDFHFLGQPRALRIWDESFTLAEPVSVTLYALQRLPGLLNRRFADMAHRISMMIDGVRTADSKGVIRVPASLGGGLAKIMTLTKEGSVSVPAAEMGVIEKLHAAAGRDLLIRPTGGSFDRALVGSTRPIPEDFAPAIITDASGRVRETYTVLHANRGNVVHLPSSVTDYRNLHIHLWQTACGKEVLEDATASRAIYRKIAKQMEGSREHWLIISHKANAGLDVRTALDDATGGTVPFEYLHWGRHYGTNTYNRIKNVVVIGTYFYPNEAYEALGMAAAGLPAEDAPSSDMKTLRAGEFKHNMLQAILRGNARNSLNGVAGECNVYIVASTRIDARTLLRDTFPSATISDWGKADDKPLPAHAKAVIAALEALFLEGVKEVRKKNVSEAARMTAQELHRQLKRPALVAYLSSKGLVSSGQRIERHDYP</sequence>
<accession>A0A2K8MAA1</accession>
<protein>
    <submittedName>
        <fullName evidence="1">Uncharacterized protein</fullName>
    </submittedName>
</protein>
<reference evidence="1 2" key="1">
    <citation type="submission" date="2017-11" db="EMBL/GenBank/DDBJ databases">
        <title>Complete genome sequence of Sphingomonas sp. Strain Cra20, a psychrotolerant potential plant growth promoting rhizobacteria.</title>
        <authorList>
            <person name="Luo Y."/>
        </authorList>
    </citation>
    <scope>NUCLEOTIDE SEQUENCE [LARGE SCALE GENOMIC DNA]</scope>
    <source>
        <strain evidence="1 2">Cra20</strain>
    </source>
</reference>
<evidence type="ECO:0000313" key="1">
    <source>
        <dbReference type="EMBL" id="ATY30787.1"/>
    </source>
</evidence>
<dbReference type="AlphaFoldDB" id="A0A2K8MAA1"/>
<name>A0A2K8MAA1_9SPHN</name>
<gene>
    <name evidence="1" type="ORF">CVN68_01245</name>
</gene>
<evidence type="ECO:0000313" key="2">
    <source>
        <dbReference type="Proteomes" id="UP000229081"/>
    </source>
</evidence>
<organism evidence="1 2">
    <name type="scientific">Sphingomonas psychrotolerans</name>
    <dbReference type="NCBI Taxonomy" id="1327635"/>
    <lineage>
        <taxon>Bacteria</taxon>
        <taxon>Pseudomonadati</taxon>
        <taxon>Pseudomonadota</taxon>
        <taxon>Alphaproteobacteria</taxon>
        <taxon>Sphingomonadales</taxon>
        <taxon>Sphingomonadaceae</taxon>
        <taxon>Sphingomonas</taxon>
    </lineage>
</organism>
<dbReference type="Proteomes" id="UP000229081">
    <property type="component" value="Chromosome"/>
</dbReference>
<dbReference type="EMBL" id="CP024923">
    <property type="protein sequence ID" value="ATY30787.1"/>
    <property type="molecule type" value="Genomic_DNA"/>
</dbReference>
<proteinExistence type="predicted"/>